<dbReference type="Pfam" id="PF23073">
    <property type="entry name" value="DUF7045"/>
    <property type="match status" value="1"/>
</dbReference>
<dbReference type="PANTHER" id="PTHR22255">
    <property type="entry name" value="LP06548P"/>
    <property type="match status" value="1"/>
</dbReference>
<protein>
    <recommendedName>
        <fullName evidence="2">DUF7045 domain-containing protein</fullName>
    </recommendedName>
</protein>
<dbReference type="EMBL" id="JAWQEG010002000">
    <property type="protein sequence ID" value="KAK3875179.1"/>
    <property type="molecule type" value="Genomic_DNA"/>
</dbReference>
<name>A0AAE1FK20_PETCI</name>
<organism evidence="3 4">
    <name type="scientific">Petrolisthes cinctipes</name>
    <name type="common">Flat porcelain crab</name>
    <dbReference type="NCBI Taxonomy" id="88211"/>
    <lineage>
        <taxon>Eukaryota</taxon>
        <taxon>Metazoa</taxon>
        <taxon>Ecdysozoa</taxon>
        <taxon>Arthropoda</taxon>
        <taxon>Crustacea</taxon>
        <taxon>Multicrustacea</taxon>
        <taxon>Malacostraca</taxon>
        <taxon>Eumalacostraca</taxon>
        <taxon>Eucarida</taxon>
        <taxon>Decapoda</taxon>
        <taxon>Pleocyemata</taxon>
        <taxon>Anomura</taxon>
        <taxon>Galatheoidea</taxon>
        <taxon>Porcellanidae</taxon>
        <taxon>Petrolisthes</taxon>
    </lineage>
</organism>
<evidence type="ECO:0000313" key="4">
    <source>
        <dbReference type="Proteomes" id="UP001286313"/>
    </source>
</evidence>
<accession>A0AAE1FK20</accession>
<keyword evidence="4" id="KW-1185">Reference proteome</keyword>
<dbReference type="InterPro" id="IPR055473">
    <property type="entry name" value="DUF7045"/>
</dbReference>
<feature type="domain" description="DUF7045" evidence="2">
    <location>
        <begin position="5"/>
        <end position="60"/>
    </location>
</feature>
<dbReference type="PANTHER" id="PTHR22255:SF4">
    <property type="entry name" value="CATION-INDEPENDENT MANNOSE-6-PHOSPHATE RECEPTOR"/>
    <property type="match status" value="1"/>
</dbReference>
<dbReference type="AlphaFoldDB" id="A0AAE1FK20"/>
<feature type="compositionally biased region" description="Low complexity" evidence="1">
    <location>
        <begin position="78"/>
        <end position="94"/>
    </location>
</feature>
<evidence type="ECO:0000259" key="2">
    <source>
        <dbReference type="Pfam" id="PF23073"/>
    </source>
</evidence>
<comment type="caution">
    <text evidence="3">The sequence shown here is derived from an EMBL/GenBank/DDBJ whole genome shotgun (WGS) entry which is preliminary data.</text>
</comment>
<sequence length="113" mass="12995">MENVEREYQCLGQWEEEGKIYALTYRRDLKSYECFVGMVREAGQVVFIKEAGAVCSRGVQPRVLGMKLHRIESCPLETTSRASQSSQRSPSSPVTRPPWHRTTRPWKPITGEH</sequence>
<evidence type="ECO:0000256" key="1">
    <source>
        <dbReference type="SAM" id="MobiDB-lite"/>
    </source>
</evidence>
<gene>
    <name evidence="3" type="ORF">Pcinc_019936</name>
</gene>
<evidence type="ECO:0000313" key="3">
    <source>
        <dbReference type="EMBL" id="KAK3875179.1"/>
    </source>
</evidence>
<dbReference type="Proteomes" id="UP001286313">
    <property type="component" value="Unassembled WGS sequence"/>
</dbReference>
<feature type="region of interest" description="Disordered" evidence="1">
    <location>
        <begin position="75"/>
        <end position="113"/>
    </location>
</feature>
<reference evidence="3" key="1">
    <citation type="submission" date="2023-10" db="EMBL/GenBank/DDBJ databases">
        <title>Genome assemblies of two species of porcelain crab, Petrolisthes cinctipes and Petrolisthes manimaculis (Anomura: Porcellanidae).</title>
        <authorList>
            <person name="Angst P."/>
        </authorList>
    </citation>
    <scope>NUCLEOTIDE SEQUENCE</scope>
    <source>
        <strain evidence="3">PB745_01</strain>
        <tissue evidence="3">Gill</tissue>
    </source>
</reference>
<proteinExistence type="predicted"/>